<gene>
    <name evidence="7" type="ORF">CTI12_AA159910</name>
</gene>
<dbReference type="GO" id="GO:0060320">
    <property type="term" value="P:rejection of self pollen"/>
    <property type="evidence" value="ECO:0007669"/>
    <property type="project" value="UniProtKB-KW"/>
</dbReference>
<comment type="similarity">
    <text evidence="2">Belongs to the plant self-incompatibility (S1) protein family.</text>
</comment>
<dbReference type="Proteomes" id="UP000245207">
    <property type="component" value="Unassembled WGS sequence"/>
</dbReference>
<comment type="caution">
    <text evidence="7">The sequence shown here is derived from an EMBL/GenBank/DDBJ whole genome shotgun (WGS) entry which is preliminary data.</text>
</comment>
<feature type="chain" id="PRO_5036464386" evidence="6">
    <location>
        <begin position="28"/>
        <end position="146"/>
    </location>
</feature>
<evidence type="ECO:0000256" key="2">
    <source>
        <dbReference type="ARBA" id="ARBA00005581"/>
    </source>
</evidence>
<keyword evidence="3" id="KW-0713">Self-incompatibility</keyword>
<dbReference type="Pfam" id="PF05938">
    <property type="entry name" value="Self-incomp_S1"/>
    <property type="match status" value="1"/>
</dbReference>
<proteinExistence type="inferred from homology"/>
<dbReference type="OrthoDB" id="1848419at2759"/>
<feature type="signal peptide" evidence="6">
    <location>
        <begin position="1"/>
        <end position="27"/>
    </location>
</feature>
<organism evidence="7 8">
    <name type="scientific">Artemisia annua</name>
    <name type="common">Sweet wormwood</name>
    <dbReference type="NCBI Taxonomy" id="35608"/>
    <lineage>
        <taxon>Eukaryota</taxon>
        <taxon>Viridiplantae</taxon>
        <taxon>Streptophyta</taxon>
        <taxon>Embryophyta</taxon>
        <taxon>Tracheophyta</taxon>
        <taxon>Spermatophyta</taxon>
        <taxon>Magnoliopsida</taxon>
        <taxon>eudicotyledons</taxon>
        <taxon>Gunneridae</taxon>
        <taxon>Pentapetalae</taxon>
        <taxon>asterids</taxon>
        <taxon>campanulids</taxon>
        <taxon>Asterales</taxon>
        <taxon>Asteraceae</taxon>
        <taxon>Asteroideae</taxon>
        <taxon>Anthemideae</taxon>
        <taxon>Artemisiinae</taxon>
        <taxon>Artemisia</taxon>
    </lineage>
</organism>
<protein>
    <submittedName>
        <fullName evidence="7">Plant self-incompatibility S1</fullName>
    </submittedName>
</protein>
<evidence type="ECO:0000256" key="1">
    <source>
        <dbReference type="ARBA" id="ARBA00004613"/>
    </source>
</evidence>
<keyword evidence="8" id="KW-1185">Reference proteome</keyword>
<dbReference type="GO" id="GO:0005576">
    <property type="term" value="C:extracellular region"/>
    <property type="evidence" value="ECO:0007669"/>
    <property type="project" value="UniProtKB-SubCell"/>
</dbReference>
<evidence type="ECO:0000256" key="5">
    <source>
        <dbReference type="ARBA" id="ARBA00022729"/>
    </source>
</evidence>
<evidence type="ECO:0000313" key="8">
    <source>
        <dbReference type="Proteomes" id="UP000245207"/>
    </source>
</evidence>
<keyword evidence="4" id="KW-0964">Secreted</keyword>
<evidence type="ECO:0000313" key="7">
    <source>
        <dbReference type="EMBL" id="PWA84375.1"/>
    </source>
</evidence>
<keyword evidence="5 6" id="KW-0732">Signal</keyword>
<name>A0A2U1PF48_ARTAN</name>
<dbReference type="EMBL" id="PKPP01001236">
    <property type="protein sequence ID" value="PWA84375.1"/>
    <property type="molecule type" value="Genomic_DNA"/>
</dbReference>
<dbReference type="AlphaFoldDB" id="A0A2U1PF48"/>
<reference evidence="7 8" key="1">
    <citation type="journal article" date="2018" name="Mol. Plant">
        <title>The genome of Artemisia annua provides insight into the evolution of Asteraceae family and artemisinin biosynthesis.</title>
        <authorList>
            <person name="Shen Q."/>
            <person name="Zhang L."/>
            <person name="Liao Z."/>
            <person name="Wang S."/>
            <person name="Yan T."/>
            <person name="Shi P."/>
            <person name="Liu M."/>
            <person name="Fu X."/>
            <person name="Pan Q."/>
            <person name="Wang Y."/>
            <person name="Lv Z."/>
            <person name="Lu X."/>
            <person name="Zhang F."/>
            <person name="Jiang W."/>
            <person name="Ma Y."/>
            <person name="Chen M."/>
            <person name="Hao X."/>
            <person name="Li L."/>
            <person name="Tang Y."/>
            <person name="Lv G."/>
            <person name="Zhou Y."/>
            <person name="Sun X."/>
            <person name="Brodelius P.E."/>
            <person name="Rose J.K.C."/>
            <person name="Tang K."/>
        </authorList>
    </citation>
    <scope>NUCLEOTIDE SEQUENCE [LARGE SCALE GENOMIC DNA]</scope>
    <source>
        <strain evidence="8">cv. Huhao1</strain>
        <tissue evidence="7">Leaf</tissue>
    </source>
</reference>
<sequence length="146" mass="17151">MKTSYKSNMNLIIGALFILTTLSFGAAERPNDFTHFRMFIHNAIEENISLHVYKRGGDDYGRATLGFNEEFNWKYGVGIGTQVVGEFWWGEKYTHISVYNGDVFALCFNAKILSTQHCYWKVQSDGFWISQYNRTGPKYWNHWHDW</sequence>
<evidence type="ECO:0000256" key="6">
    <source>
        <dbReference type="SAM" id="SignalP"/>
    </source>
</evidence>
<evidence type="ECO:0000256" key="4">
    <source>
        <dbReference type="ARBA" id="ARBA00022525"/>
    </source>
</evidence>
<dbReference type="InterPro" id="IPR010264">
    <property type="entry name" value="Self-incomp_S1"/>
</dbReference>
<evidence type="ECO:0000256" key="3">
    <source>
        <dbReference type="ARBA" id="ARBA00022471"/>
    </source>
</evidence>
<accession>A0A2U1PF48</accession>
<comment type="subcellular location">
    <subcellularLocation>
        <location evidence="1">Secreted</location>
    </subcellularLocation>
</comment>